<evidence type="ECO:0000313" key="2">
    <source>
        <dbReference type="EMBL" id="EFC93790.1"/>
    </source>
</evidence>
<gene>
    <name evidence="2" type="ORF">METSMIF1_03376</name>
</gene>
<keyword evidence="1" id="KW-1133">Transmembrane helix</keyword>
<keyword evidence="1" id="KW-0812">Transmembrane</keyword>
<feature type="transmembrane region" description="Helical" evidence="1">
    <location>
        <begin position="50"/>
        <end position="72"/>
    </location>
</feature>
<dbReference type="Proteomes" id="UP000004028">
    <property type="component" value="Unassembled WGS sequence"/>
</dbReference>
<proteinExistence type="predicted"/>
<dbReference type="HOGENOM" id="CLU_2476076_0_0_2"/>
<sequence length="87" mass="9965">MIHAYDEDLARNELVDTKNSQMTALTGVMLTLQSTLFTDLPVNQFLIKDLVPVCCKIFLSIVIIMSISLYVYSLYKFIDAYVFSVKF</sequence>
<name>D2ZR93_METSM</name>
<comment type="caution">
    <text evidence="2">The sequence shown here is derived from an EMBL/GenBank/DDBJ whole genome shotgun (WGS) entry which is preliminary data.</text>
</comment>
<organism evidence="2 3">
    <name type="scientific">Methanobrevibacter smithii DSM 2374</name>
    <dbReference type="NCBI Taxonomy" id="521002"/>
    <lineage>
        <taxon>Archaea</taxon>
        <taxon>Methanobacteriati</taxon>
        <taxon>Methanobacteriota</taxon>
        <taxon>Methanomada group</taxon>
        <taxon>Methanobacteria</taxon>
        <taxon>Methanobacteriales</taxon>
        <taxon>Methanobacteriaceae</taxon>
        <taxon>Methanobrevibacter</taxon>
    </lineage>
</organism>
<dbReference type="AlphaFoldDB" id="D2ZR93"/>
<evidence type="ECO:0000313" key="3">
    <source>
        <dbReference type="Proteomes" id="UP000004028"/>
    </source>
</evidence>
<keyword evidence="1" id="KW-0472">Membrane</keyword>
<reference evidence="2 3" key="1">
    <citation type="submission" date="2010-01" db="EMBL/GenBank/DDBJ databases">
        <authorList>
            <person name="Weinstock G."/>
            <person name="Sodergren E."/>
            <person name="Clifton S."/>
            <person name="Fulton L."/>
            <person name="Fulton B."/>
            <person name="Courtney L."/>
            <person name="Fronick C."/>
            <person name="Harrison M."/>
            <person name="Strong C."/>
            <person name="Farmer C."/>
            <person name="Delahaunty K."/>
            <person name="Markovic C."/>
            <person name="Hall O."/>
            <person name="Minx P."/>
            <person name="Tomlinson C."/>
            <person name="Mitreva M."/>
            <person name="Nelson J."/>
            <person name="Hou S."/>
            <person name="Wollam A."/>
            <person name="Pepin K.H."/>
            <person name="Johnson M."/>
            <person name="Bhonagiri V."/>
            <person name="Nash W.E."/>
            <person name="Warren W."/>
            <person name="Chinwalla A."/>
            <person name="Mardis E.R."/>
            <person name="Wilson R.K."/>
        </authorList>
    </citation>
    <scope>NUCLEOTIDE SEQUENCE [LARGE SCALE GENOMIC DNA]</scope>
    <source>
        <strain evidence="2 3">DSM 2374</strain>
    </source>
</reference>
<evidence type="ECO:0000256" key="1">
    <source>
        <dbReference type="SAM" id="Phobius"/>
    </source>
</evidence>
<protein>
    <submittedName>
        <fullName evidence="2">Uncharacterized protein</fullName>
    </submittedName>
</protein>
<accession>D2ZR93</accession>
<dbReference type="EMBL" id="ABYV02000006">
    <property type="protein sequence ID" value="EFC93790.1"/>
    <property type="molecule type" value="Genomic_DNA"/>
</dbReference>